<keyword evidence="6" id="KW-0539">Nucleus</keyword>
<evidence type="ECO:0000256" key="3">
    <source>
        <dbReference type="ARBA" id="ARBA00023015"/>
    </source>
</evidence>
<evidence type="ECO:0000256" key="7">
    <source>
        <dbReference type="SAM" id="MobiDB-lite"/>
    </source>
</evidence>
<keyword evidence="3" id="KW-0805">Transcription regulation</keyword>
<dbReference type="AlphaFoldDB" id="A0A0D1YY74"/>
<evidence type="ECO:0000256" key="5">
    <source>
        <dbReference type="ARBA" id="ARBA00023163"/>
    </source>
</evidence>
<keyword evidence="1" id="KW-0479">Metal-binding</keyword>
<dbReference type="GO" id="GO:0003677">
    <property type="term" value="F:DNA binding"/>
    <property type="evidence" value="ECO:0007669"/>
    <property type="project" value="UniProtKB-KW"/>
</dbReference>
<proteinExistence type="predicted"/>
<accession>A0A0D1YY74</accession>
<dbReference type="HOGENOM" id="CLU_011409_12_1_1"/>
<dbReference type="EMBL" id="KN846951">
    <property type="protein sequence ID" value="KIV86479.1"/>
    <property type="molecule type" value="Genomic_DNA"/>
</dbReference>
<organism evidence="9 10">
    <name type="scientific">Exophiala sideris</name>
    <dbReference type="NCBI Taxonomy" id="1016849"/>
    <lineage>
        <taxon>Eukaryota</taxon>
        <taxon>Fungi</taxon>
        <taxon>Dikarya</taxon>
        <taxon>Ascomycota</taxon>
        <taxon>Pezizomycotina</taxon>
        <taxon>Eurotiomycetes</taxon>
        <taxon>Chaetothyriomycetidae</taxon>
        <taxon>Chaetothyriales</taxon>
        <taxon>Herpotrichiellaceae</taxon>
        <taxon>Exophiala</taxon>
    </lineage>
</organism>
<dbReference type="PROSITE" id="PS50048">
    <property type="entry name" value="ZN2_CY6_FUNGAL_2"/>
    <property type="match status" value="1"/>
</dbReference>
<evidence type="ECO:0000256" key="1">
    <source>
        <dbReference type="ARBA" id="ARBA00022723"/>
    </source>
</evidence>
<dbReference type="Pfam" id="PF00172">
    <property type="entry name" value="Zn_clus"/>
    <property type="match status" value="1"/>
</dbReference>
<dbReference type="Gene3D" id="4.10.240.10">
    <property type="entry name" value="Zn(2)-C6 fungal-type DNA-binding domain"/>
    <property type="match status" value="1"/>
</dbReference>
<sequence>MLTITTLSRSSSEADSPRSDARLRPRRTKHLKSRNGCLTCKIRRIKCDETIPHCRQCTKSGRNCEGPVAHQIRFIHDQPTRKSTSPVSTDVSLLVPQHTEDERHAFHYFLHRGGFLVKGTVDAEFWETLVIPLTQKYDFVWDTVVSMSVLLEHVPYEVLRTTTTEVANRAHQQALTLYNRAILNVRRLAQRGEMDDSVVIMSYVLFASLEFQQRNVKGATDLMKKISKLLADNLASNFNNQESIFGQAVRDVVTPFVLRKTVLMATLGDNPPFREIEHDRTGEILSRHPKYSKARAQFYSLVHEAYEIIRLADFAHNANKENPDYNAVSLRRISMLDQLIQLRASLIATSSGRTHDPELHWIASYLLMYWAVCYISLATCESLHQTIFDDHIDHFAEIVEHARTYLLHSAKFTNSQLLSSFDPGVIPPLYFCATRCRDPILRREALRLMRQAPRQERENLWAYVEPERVAERIIMVEEGVSDIDTQYATLSLPREERRFAYLNVVARHGGGRSGKQCQALQMSRFDFTSDGSGKLVHEYTWLDDDCQSAD</sequence>
<dbReference type="Proteomes" id="UP000053599">
    <property type="component" value="Unassembled WGS sequence"/>
</dbReference>
<dbReference type="SUPFAM" id="SSF57701">
    <property type="entry name" value="Zn2/Cys6 DNA-binding domain"/>
    <property type="match status" value="1"/>
</dbReference>
<keyword evidence="5" id="KW-0804">Transcription</keyword>
<evidence type="ECO:0000313" key="9">
    <source>
        <dbReference type="EMBL" id="KIV86479.1"/>
    </source>
</evidence>
<keyword evidence="2" id="KW-0862">Zinc</keyword>
<dbReference type="PROSITE" id="PS00463">
    <property type="entry name" value="ZN2_CY6_FUNGAL_1"/>
    <property type="match status" value="1"/>
</dbReference>
<evidence type="ECO:0000256" key="4">
    <source>
        <dbReference type="ARBA" id="ARBA00023125"/>
    </source>
</evidence>
<name>A0A0D1YY74_9EURO</name>
<dbReference type="InterPro" id="IPR052360">
    <property type="entry name" value="Transcr_Regulatory_Proteins"/>
</dbReference>
<dbReference type="PANTHER" id="PTHR36206">
    <property type="entry name" value="ASPERCRYPTIN BIOSYNTHESIS CLUSTER-SPECIFIC TRANSCRIPTION REGULATOR ATNN-RELATED"/>
    <property type="match status" value="1"/>
</dbReference>
<protein>
    <recommendedName>
        <fullName evidence="8">Zn(2)-C6 fungal-type domain-containing protein</fullName>
    </recommendedName>
</protein>
<feature type="region of interest" description="Disordered" evidence="7">
    <location>
        <begin position="1"/>
        <end position="27"/>
    </location>
</feature>
<evidence type="ECO:0000256" key="6">
    <source>
        <dbReference type="ARBA" id="ARBA00023242"/>
    </source>
</evidence>
<evidence type="ECO:0000313" key="10">
    <source>
        <dbReference type="Proteomes" id="UP000053599"/>
    </source>
</evidence>
<reference evidence="9 10" key="1">
    <citation type="submission" date="2015-01" db="EMBL/GenBank/DDBJ databases">
        <title>The Genome Sequence of Exophiala sideris CBS121828.</title>
        <authorList>
            <consortium name="The Broad Institute Genomics Platform"/>
            <person name="Cuomo C."/>
            <person name="de Hoog S."/>
            <person name="Gorbushina A."/>
            <person name="Stielow B."/>
            <person name="Teixiera M."/>
            <person name="Abouelleil A."/>
            <person name="Chapman S.B."/>
            <person name="Priest M."/>
            <person name="Young S.K."/>
            <person name="Wortman J."/>
            <person name="Nusbaum C."/>
            <person name="Birren B."/>
        </authorList>
    </citation>
    <scope>NUCLEOTIDE SEQUENCE [LARGE SCALE GENOMIC DNA]</scope>
    <source>
        <strain evidence="9 10">CBS 121828</strain>
    </source>
</reference>
<gene>
    <name evidence="9" type="ORF">PV11_02090</name>
</gene>
<dbReference type="OrthoDB" id="3145928at2759"/>
<dbReference type="GO" id="GO:0000981">
    <property type="term" value="F:DNA-binding transcription factor activity, RNA polymerase II-specific"/>
    <property type="evidence" value="ECO:0007669"/>
    <property type="project" value="InterPro"/>
</dbReference>
<evidence type="ECO:0000259" key="8">
    <source>
        <dbReference type="PROSITE" id="PS50048"/>
    </source>
</evidence>
<evidence type="ECO:0000256" key="2">
    <source>
        <dbReference type="ARBA" id="ARBA00022833"/>
    </source>
</evidence>
<dbReference type="InterPro" id="IPR001138">
    <property type="entry name" value="Zn2Cys6_DnaBD"/>
</dbReference>
<dbReference type="GO" id="GO:0008270">
    <property type="term" value="F:zinc ion binding"/>
    <property type="evidence" value="ECO:0007669"/>
    <property type="project" value="InterPro"/>
</dbReference>
<keyword evidence="4" id="KW-0238">DNA-binding</keyword>
<dbReference type="STRING" id="1016849.A0A0D1YY74"/>
<dbReference type="PANTHER" id="PTHR36206:SF14">
    <property type="entry name" value="ZN(2)-C6 FUNGAL-TYPE DOMAIN-CONTAINING PROTEIN-RELATED"/>
    <property type="match status" value="1"/>
</dbReference>
<dbReference type="SMART" id="SM00066">
    <property type="entry name" value="GAL4"/>
    <property type="match status" value="1"/>
</dbReference>
<feature type="domain" description="Zn(2)-C6 fungal-type" evidence="8">
    <location>
        <begin position="36"/>
        <end position="64"/>
    </location>
</feature>
<dbReference type="InterPro" id="IPR036864">
    <property type="entry name" value="Zn2-C6_fun-type_DNA-bd_sf"/>
</dbReference>
<dbReference type="CDD" id="cd00067">
    <property type="entry name" value="GAL4"/>
    <property type="match status" value="1"/>
</dbReference>